<protein>
    <submittedName>
        <fullName evidence="2">Uncharacterized protein</fullName>
    </submittedName>
</protein>
<proteinExistence type="predicted"/>
<dbReference type="Proteomes" id="UP000467841">
    <property type="component" value="Unassembled WGS sequence"/>
</dbReference>
<comment type="caution">
    <text evidence="2">The sequence shown here is derived from an EMBL/GenBank/DDBJ whole genome shotgun (WGS) entry which is preliminary data.</text>
</comment>
<organism evidence="2 3">
    <name type="scientific">Microthlaspi erraticum</name>
    <dbReference type="NCBI Taxonomy" id="1685480"/>
    <lineage>
        <taxon>Eukaryota</taxon>
        <taxon>Viridiplantae</taxon>
        <taxon>Streptophyta</taxon>
        <taxon>Embryophyta</taxon>
        <taxon>Tracheophyta</taxon>
        <taxon>Spermatophyta</taxon>
        <taxon>Magnoliopsida</taxon>
        <taxon>eudicotyledons</taxon>
        <taxon>Gunneridae</taxon>
        <taxon>Pentapetalae</taxon>
        <taxon>rosids</taxon>
        <taxon>malvids</taxon>
        <taxon>Brassicales</taxon>
        <taxon>Brassicaceae</taxon>
        <taxon>Coluteocarpeae</taxon>
        <taxon>Microthlaspi</taxon>
    </lineage>
</organism>
<dbReference type="PROSITE" id="PS51257">
    <property type="entry name" value="PROKAR_LIPOPROTEIN"/>
    <property type="match status" value="1"/>
</dbReference>
<sequence>MPRSPPHPSMHNHDHQSGDVLRLGSGGGGGSSCSSSDLNATYNALGCFMQKQNPSFHEQQDPQQRQQHQ</sequence>
<reference evidence="2" key="1">
    <citation type="submission" date="2020-01" db="EMBL/GenBank/DDBJ databases">
        <authorList>
            <person name="Mishra B."/>
        </authorList>
    </citation>
    <scope>NUCLEOTIDE SEQUENCE [LARGE SCALE GENOMIC DNA]</scope>
</reference>
<feature type="region of interest" description="Disordered" evidence="1">
    <location>
        <begin position="1"/>
        <end position="36"/>
    </location>
</feature>
<evidence type="ECO:0000313" key="3">
    <source>
        <dbReference type="Proteomes" id="UP000467841"/>
    </source>
</evidence>
<accession>A0A6D2KUX9</accession>
<gene>
    <name evidence="2" type="ORF">MERR_LOCUS47951</name>
</gene>
<keyword evidence="3" id="KW-1185">Reference proteome</keyword>
<dbReference type="EMBL" id="CACVBM020001829">
    <property type="protein sequence ID" value="CAA7060715.1"/>
    <property type="molecule type" value="Genomic_DNA"/>
</dbReference>
<evidence type="ECO:0000313" key="2">
    <source>
        <dbReference type="EMBL" id="CAA7060715.1"/>
    </source>
</evidence>
<name>A0A6D2KUX9_9BRAS</name>
<evidence type="ECO:0000256" key="1">
    <source>
        <dbReference type="SAM" id="MobiDB-lite"/>
    </source>
</evidence>
<dbReference type="AlphaFoldDB" id="A0A6D2KUX9"/>